<reference evidence="3 4" key="1">
    <citation type="journal article" date="2018" name="Evol. Lett.">
        <title>Horizontal gene cluster transfer increased hallucinogenic mushroom diversity.</title>
        <authorList>
            <person name="Reynolds H.T."/>
            <person name="Vijayakumar V."/>
            <person name="Gluck-Thaler E."/>
            <person name="Korotkin H.B."/>
            <person name="Matheny P.B."/>
            <person name="Slot J.C."/>
        </authorList>
    </citation>
    <scope>NUCLEOTIDE SEQUENCE [LARGE SCALE GENOMIC DNA]</scope>
    <source>
        <strain evidence="3 4">SRW20</strain>
    </source>
</reference>
<proteinExistence type="predicted"/>
<dbReference type="AlphaFoldDB" id="A0A409Y0M3"/>
<dbReference type="InterPro" id="IPR050185">
    <property type="entry name" value="Ub_carboxyl-term_hydrolase"/>
</dbReference>
<evidence type="ECO:0000256" key="1">
    <source>
        <dbReference type="SAM" id="MobiDB-lite"/>
    </source>
</evidence>
<accession>A0A409Y0M3</accession>
<keyword evidence="4" id="KW-1185">Reference proteome</keyword>
<dbReference type="InParanoid" id="A0A409Y0M3"/>
<dbReference type="STRING" id="231916.A0A409Y0M3"/>
<sequence>MAKPKPPTPQELYRERKAREEREKTAYLPPGLINHGNTCFMNSVLQGLIATRLLSDLVHFYPIPPHIQASSSTPLLPQRSPQLTNGHNLAGRWEQPWVDSMPIGDRFLTVMYRAWESQAGRRREVLSPKAILAALGQKYDQYLDFAQQDAHEFLRILLDAMRMEEQDIIKKRQPPPPKKRRRTTITPSSVRQQSQQQAQPQSRTNANAAAASSSQSQLPSQSQPNGHVPTHNGDARTPSDPSSSTSQSTSSS</sequence>
<feature type="compositionally biased region" description="Low complexity" evidence="1">
    <location>
        <begin position="238"/>
        <end position="252"/>
    </location>
</feature>
<dbReference type="InterPro" id="IPR001394">
    <property type="entry name" value="Peptidase_C19_UCH"/>
</dbReference>
<feature type="domain" description="USP" evidence="2">
    <location>
        <begin position="30"/>
        <end position="252"/>
    </location>
</feature>
<feature type="region of interest" description="Disordered" evidence="1">
    <location>
        <begin position="168"/>
        <end position="252"/>
    </location>
</feature>
<feature type="compositionally biased region" description="Basic residues" evidence="1">
    <location>
        <begin position="171"/>
        <end position="183"/>
    </location>
</feature>
<evidence type="ECO:0000313" key="4">
    <source>
        <dbReference type="Proteomes" id="UP000284706"/>
    </source>
</evidence>
<dbReference type="InterPro" id="IPR028889">
    <property type="entry name" value="USP"/>
</dbReference>
<dbReference type="Proteomes" id="UP000284706">
    <property type="component" value="Unassembled WGS sequence"/>
</dbReference>
<name>A0A409Y0M3_9AGAR</name>
<feature type="non-terminal residue" evidence="3">
    <location>
        <position position="252"/>
    </location>
</feature>
<dbReference type="PANTHER" id="PTHR21646">
    <property type="entry name" value="UBIQUITIN CARBOXYL-TERMINAL HYDROLASE"/>
    <property type="match status" value="1"/>
</dbReference>
<dbReference type="PROSITE" id="PS00972">
    <property type="entry name" value="USP_1"/>
    <property type="match status" value="1"/>
</dbReference>
<gene>
    <name evidence="3" type="ORF">CVT26_010459</name>
</gene>
<feature type="region of interest" description="Disordered" evidence="1">
    <location>
        <begin position="1"/>
        <end position="21"/>
    </location>
</feature>
<feature type="compositionally biased region" description="Basic and acidic residues" evidence="1">
    <location>
        <begin position="12"/>
        <end position="21"/>
    </location>
</feature>
<dbReference type="GO" id="GO:0016579">
    <property type="term" value="P:protein deubiquitination"/>
    <property type="evidence" value="ECO:0007669"/>
    <property type="project" value="InterPro"/>
</dbReference>
<dbReference type="PROSITE" id="PS50235">
    <property type="entry name" value="USP_3"/>
    <property type="match status" value="1"/>
</dbReference>
<dbReference type="GO" id="GO:0004843">
    <property type="term" value="F:cysteine-type deubiquitinase activity"/>
    <property type="evidence" value="ECO:0007669"/>
    <property type="project" value="InterPro"/>
</dbReference>
<dbReference type="InterPro" id="IPR018200">
    <property type="entry name" value="USP_CS"/>
</dbReference>
<organism evidence="3 4">
    <name type="scientific">Gymnopilus dilepis</name>
    <dbReference type="NCBI Taxonomy" id="231916"/>
    <lineage>
        <taxon>Eukaryota</taxon>
        <taxon>Fungi</taxon>
        <taxon>Dikarya</taxon>
        <taxon>Basidiomycota</taxon>
        <taxon>Agaricomycotina</taxon>
        <taxon>Agaricomycetes</taxon>
        <taxon>Agaricomycetidae</taxon>
        <taxon>Agaricales</taxon>
        <taxon>Agaricineae</taxon>
        <taxon>Hymenogastraceae</taxon>
        <taxon>Gymnopilus</taxon>
    </lineage>
</organism>
<evidence type="ECO:0000313" key="3">
    <source>
        <dbReference type="EMBL" id="PPQ96531.1"/>
    </source>
</evidence>
<feature type="compositionally biased region" description="Low complexity" evidence="1">
    <location>
        <begin position="184"/>
        <end position="225"/>
    </location>
</feature>
<dbReference type="EMBL" id="NHYE01001361">
    <property type="protein sequence ID" value="PPQ96531.1"/>
    <property type="molecule type" value="Genomic_DNA"/>
</dbReference>
<dbReference type="Gene3D" id="3.90.70.10">
    <property type="entry name" value="Cysteine proteinases"/>
    <property type="match status" value="1"/>
</dbReference>
<evidence type="ECO:0000259" key="2">
    <source>
        <dbReference type="PROSITE" id="PS50235"/>
    </source>
</evidence>
<dbReference type="InterPro" id="IPR038765">
    <property type="entry name" value="Papain-like_cys_pep_sf"/>
</dbReference>
<dbReference type="OrthoDB" id="420187at2759"/>
<comment type="caution">
    <text evidence="3">The sequence shown here is derived from an EMBL/GenBank/DDBJ whole genome shotgun (WGS) entry which is preliminary data.</text>
</comment>
<dbReference type="SUPFAM" id="SSF54001">
    <property type="entry name" value="Cysteine proteinases"/>
    <property type="match status" value="1"/>
</dbReference>
<dbReference type="Pfam" id="PF00443">
    <property type="entry name" value="UCH"/>
    <property type="match status" value="1"/>
</dbReference>
<protein>
    <recommendedName>
        <fullName evidence="2">USP domain-containing protein</fullName>
    </recommendedName>
</protein>
<dbReference type="PANTHER" id="PTHR21646:SF39">
    <property type="entry name" value="UBIQUITIN CARBOXYL-TERMINAL HYDROLASE 16"/>
    <property type="match status" value="1"/>
</dbReference>